<dbReference type="EMBL" id="JABFUD020000007">
    <property type="protein sequence ID" value="KAI5077925.1"/>
    <property type="molecule type" value="Genomic_DNA"/>
</dbReference>
<reference evidence="2" key="1">
    <citation type="submission" date="2021-01" db="EMBL/GenBank/DDBJ databases">
        <title>Adiantum capillus-veneris genome.</title>
        <authorList>
            <person name="Fang Y."/>
            <person name="Liao Q."/>
        </authorList>
    </citation>
    <scope>NUCLEOTIDE SEQUENCE</scope>
    <source>
        <strain evidence="2">H3</strain>
        <tissue evidence="2">Leaf</tissue>
    </source>
</reference>
<organism evidence="2 3">
    <name type="scientific">Adiantum capillus-veneris</name>
    <name type="common">Maidenhair fern</name>
    <dbReference type="NCBI Taxonomy" id="13818"/>
    <lineage>
        <taxon>Eukaryota</taxon>
        <taxon>Viridiplantae</taxon>
        <taxon>Streptophyta</taxon>
        <taxon>Embryophyta</taxon>
        <taxon>Tracheophyta</taxon>
        <taxon>Polypodiopsida</taxon>
        <taxon>Polypodiidae</taxon>
        <taxon>Polypodiales</taxon>
        <taxon>Pteridineae</taxon>
        <taxon>Pteridaceae</taxon>
        <taxon>Vittarioideae</taxon>
        <taxon>Adiantum</taxon>
    </lineage>
</organism>
<keyword evidence="3" id="KW-1185">Reference proteome</keyword>
<evidence type="ECO:0000256" key="1">
    <source>
        <dbReference type="SAM" id="MobiDB-lite"/>
    </source>
</evidence>
<proteinExistence type="predicted"/>
<sequence length="257" mass="28801">MGRSRRQAQRKPLAPKDSNIGHHAYQSHHDDAAKQMMDANHREADRRVSAIKAVCDAEVEGYLTQLRVALSMLSKEVREMPLGEFVSRFCPDRELIRASDSHIVELRQKSQKLTLADCPSVADSFEFHGLPIPSLQGQALSTPHGFPFSTSTVKDFSAQIARVAHDESEDEEFLKFMESFRSSKVFHSNVKIPATCDKLMVGVTPKTMRLPKTGETLLSVNGSPLGVYDKDGMTSIQEERPRRARRRLRASAMPLIV</sequence>
<dbReference type="OrthoDB" id="1920481at2759"/>
<name>A0A9D4V1B1_ADICA</name>
<evidence type="ECO:0000313" key="2">
    <source>
        <dbReference type="EMBL" id="KAI5077925.1"/>
    </source>
</evidence>
<dbReference type="PANTHER" id="PTHR37248:SF1">
    <property type="entry name" value="TRANSLATION INITIATION FACTOR"/>
    <property type="match status" value="1"/>
</dbReference>
<accession>A0A9D4V1B1</accession>
<evidence type="ECO:0000313" key="3">
    <source>
        <dbReference type="Proteomes" id="UP000886520"/>
    </source>
</evidence>
<feature type="region of interest" description="Disordered" evidence="1">
    <location>
        <begin position="1"/>
        <end position="31"/>
    </location>
</feature>
<comment type="caution">
    <text evidence="2">The sequence shown here is derived from an EMBL/GenBank/DDBJ whole genome shotgun (WGS) entry which is preliminary data.</text>
</comment>
<dbReference type="AlphaFoldDB" id="A0A9D4V1B1"/>
<dbReference type="PANTHER" id="PTHR37248">
    <property type="entry name" value="TRANSLATION INITIATION FACTOR"/>
    <property type="match status" value="1"/>
</dbReference>
<dbReference type="Proteomes" id="UP000886520">
    <property type="component" value="Chromosome 7"/>
</dbReference>
<protein>
    <submittedName>
        <fullName evidence="2">Uncharacterized protein</fullName>
    </submittedName>
</protein>
<gene>
    <name evidence="2" type="ORF">GOP47_0007749</name>
</gene>